<dbReference type="PANTHER" id="PTHR45831:SF2">
    <property type="entry name" value="LD24721P"/>
    <property type="match status" value="1"/>
</dbReference>
<dbReference type="InterPro" id="IPR047150">
    <property type="entry name" value="SGT"/>
</dbReference>
<reference evidence="5 6" key="1">
    <citation type="journal article" date="2017" name="Mol. Plant">
        <title>The Genome of Medicinal Plant Macleaya cordata Provides New Insights into Benzylisoquinoline Alkaloids Metabolism.</title>
        <authorList>
            <person name="Liu X."/>
            <person name="Liu Y."/>
            <person name="Huang P."/>
            <person name="Ma Y."/>
            <person name="Qing Z."/>
            <person name="Tang Q."/>
            <person name="Cao H."/>
            <person name="Cheng P."/>
            <person name="Zheng Y."/>
            <person name="Yuan Z."/>
            <person name="Zhou Y."/>
            <person name="Liu J."/>
            <person name="Tang Z."/>
            <person name="Zhuo Y."/>
            <person name="Zhang Y."/>
            <person name="Yu L."/>
            <person name="Huang J."/>
            <person name="Yang P."/>
            <person name="Peng Q."/>
            <person name="Zhang J."/>
            <person name="Jiang W."/>
            <person name="Zhang Z."/>
            <person name="Lin K."/>
            <person name="Ro D.K."/>
            <person name="Chen X."/>
            <person name="Xiong X."/>
            <person name="Shang Y."/>
            <person name="Huang S."/>
            <person name="Zeng J."/>
        </authorList>
    </citation>
    <scope>NUCLEOTIDE SEQUENCE [LARGE SCALE GENOMIC DNA]</scope>
    <source>
        <strain evidence="6">cv. BLH2017</strain>
        <tissue evidence="5">Root</tissue>
    </source>
</reference>
<dbReference type="Pfam" id="PF00515">
    <property type="entry name" value="TPR_1"/>
    <property type="match status" value="1"/>
</dbReference>
<evidence type="ECO:0000313" key="5">
    <source>
        <dbReference type="EMBL" id="OVA16872.1"/>
    </source>
</evidence>
<accession>A0A200R2C0</accession>
<evidence type="ECO:0000256" key="4">
    <source>
        <dbReference type="SAM" id="MobiDB-lite"/>
    </source>
</evidence>
<dbReference type="FunFam" id="1.25.40.10:FF:000330">
    <property type="entry name" value="Tetratricopeptide repeat (TPR)-like superfamily protein"/>
    <property type="match status" value="1"/>
</dbReference>
<dbReference type="InParanoid" id="A0A200R2C0"/>
<dbReference type="STRING" id="56857.A0A200R2C0"/>
<evidence type="ECO:0000256" key="2">
    <source>
        <dbReference type="ARBA" id="ARBA00022803"/>
    </source>
</evidence>
<organism evidence="5 6">
    <name type="scientific">Macleaya cordata</name>
    <name type="common">Five-seeded plume-poppy</name>
    <name type="synonym">Bocconia cordata</name>
    <dbReference type="NCBI Taxonomy" id="56857"/>
    <lineage>
        <taxon>Eukaryota</taxon>
        <taxon>Viridiplantae</taxon>
        <taxon>Streptophyta</taxon>
        <taxon>Embryophyta</taxon>
        <taxon>Tracheophyta</taxon>
        <taxon>Spermatophyta</taxon>
        <taxon>Magnoliopsida</taxon>
        <taxon>Ranunculales</taxon>
        <taxon>Papaveraceae</taxon>
        <taxon>Papaveroideae</taxon>
        <taxon>Macleaya</taxon>
    </lineage>
</organism>
<dbReference type="Proteomes" id="UP000195402">
    <property type="component" value="Unassembled WGS sequence"/>
</dbReference>
<dbReference type="GO" id="GO:0060090">
    <property type="term" value="F:molecular adaptor activity"/>
    <property type="evidence" value="ECO:0007669"/>
    <property type="project" value="TreeGrafter"/>
</dbReference>
<feature type="repeat" description="TPR" evidence="3">
    <location>
        <begin position="240"/>
        <end position="274"/>
    </location>
</feature>
<dbReference type="OrthoDB" id="2423701at2759"/>
<comment type="caution">
    <text evidence="5">The sequence shown here is derived from an EMBL/GenBank/DDBJ whole genome shotgun (WGS) entry which is preliminary data.</text>
</comment>
<dbReference type="SMART" id="SM00028">
    <property type="entry name" value="TPR"/>
    <property type="match status" value="3"/>
</dbReference>
<feature type="region of interest" description="Disordered" evidence="4">
    <location>
        <begin position="291"/>
        <end position="334"/>
    </location>
</feature>
<feature type="region of interest" description="Disordered" evidence="4">
    <location>
        <begin position="357"/>
        <end position="389"/>
    </location>
</feature>
<dbReference type="GO" id="GO:0072380">
    <property type="term" value="C:TRC complex"/>
    <property type="evidence" value="ECO:0007669"/>
    <property type="project" value="TreeGrafter"/>
</dbReference>
<protein>
    <submittedName>
        <fullName evidence="5">Tetratricopeptide TPR-1</fullName>
    </submittedName>
</protein>
<sequence>MLISTNSTEIEPAPGVDLEGLEVARECLEEVFKLNPSSTADQSKPGLLVEYFSSLDGNKQHEIKPDPSQTITSADAPSTSLVQNVADANISVSSKSQGEDMAGESHALGVSKDELLRQFLGALDRTCLFNTTNYGDDSDEDLDKVDSAVGLFYEAVAEMQRSGSQLNLTNLADTLKSKGNKAMQSKSYSEAIDVYTYAIAICENNAVYYCNRAAAYTQIHKYMEAIRDCLKSIEINPNYSKAYSRLGLAYYAQGNYSDAIKKGFKKALQLDPSSDSIKENIRVAEQKLGEQVQRTGQNQNAESSTSHNNQEQGAQSRGGSRNGHGAPPSFTSIPFNVGNLPADFANIFMNIAANAHPGQEHAQQSSGTDRRRDEQHPQPQPEMRMDGNISINVEGEEVLPEDLMGTWRSVMGMFTSGAVSQSQPHHHQQQPQQGDMNNRGPTPN</sequence>
<dbReference type="AlphaFoldDB" id="A0A200R2C0"/>
<dbReference type="GO" id="GO:0016020">
    <property type="term" value="C:membrane"/>
    <property type="evidence" value="ECO:0007669"/>
    <property type="project" value="TreeGrafter"/>
</dbReference>
<dbReference type="PANTHER" id="PTHR45831">
    <property type="entry name" value="LD24721P"/>
    <property type="match status" value="1"/>
</dbReference>
<dbReference type="EMBL" id="MVGT01000465">
    <property type="protein sequence ID" value="OVA16872.1"/>
    <property type="molecule type" value="Genomic_DNA"/>
</dbReference>
<evidence type="ECO:0000256" key="3">
    <source>
        <dbReference type="PROSITE-ProRule" id="PRU00339"/>
    </source>
</evidence>
<dbReference type="InterPro" id="IPR013105">
    <property type="entry name" value="TPR_2"/>
</dbReference>
<keyword evidence="1" id="KW-0677">Repeat</keyword>
<feature type="compositionally biased region" description="Polar residues" evidence="4">
    <location>
        <begin position="434"/>
        <end position="444"/>
    </location>
</feature>
<keyword evidence="2 3" id="KW-0802">TPR repeat</keyword>
<dbReference type="OMA" id="PFTMPFD"/>
<feature type="repeat" description="TPR" evidence="3">
    <location>
        <begin position="206"/>
        <end position="239"/>
    </location>
</feature>
<dbReference type="Gene3D" id="1.25.40.10">
    <property type="entry name" value="Tetratricopeptide repeat domain"/>
    <property type="match status" value="1"/>
</dbReference>
<name>A0A200R2C0_MACCD</name>
<dbReference type="InterPro" id="IPR019734">
    <property type="entry name" value="TPR_rpt"/>
</dbReference>
<keyword evidence="6" id="KW-1185">Reference proteome</keyword>
<gene>
    <name evidence="5" type="ORF">BVC80_1233g9</name>
</gene>
<dbReference type="Pfam" id="PF07719">
    <property type="entry name" value="TPR_2"/>
    <property type="match status" value="1"/>
</dbReference>
<dbReference type="InterPro" id="IPR011990">
    <property type="entry name" value="TPR-like_helical_dom_sf"/>
</dbReference>
<dbReference type="GO" id="GO:0006620">
    <property type="term" value="P:post-translational protein targeting to endoplasmic reticulum membrane"/>
    <property type="evidence" value="ECO:0007669"/>
    <property type="project" value="TreeGrafter"/>
</dbReference>
<dbReference type="SUPFAM" id="SSF48452">
    <property type="entry name" value="TPR-like"/>
    <property type="match status" value="1"/>
</dbReference>
<evidence type="ECO:0000256" key="1">
    <source>
        <dbReference type="ARBA" id="ARBA00022737"/>
    </source>
</evidence>
<feature type="compositionally biased region" description="Polar residues" evidence="4">
    <location>
        <begin position="292"/>
        <end position="319"/>
    </location>
</feature>
<dbReference type="FunCoup" id="A0A200R2C0">
    <property type="interactions" value="629"/>
</dbReference>
<evidence type="ECO:0000313" key="6">
    <source>
        <dbReference type="Proteomes" id="UP000195402"/>
    </source>
</evidence>
<dbReference type="PROSITE" id="PS50005">
    <property type="entry name" value="TPR"/>
    <property type="match status" value="2"/>
</dbReference>
<feature type="region of interest" description="Disordered" evidence="4">
    <location>
        <begin position="414"/>
        <end position="444"/>
    </location>
</feature>
<proteinExistence type="predicted"/>